<evidence type="ECO:0000259" key="22">
    <source>
        <dbReference type="Pfam" id="PF02875"/>
    </source>
</evidence>
<dbReference type="GO" id="GO:0008841">
    <property type="term" value="F:dihydrofolate synthase activity"/>
    <property type="evidence" value="ECO:0007669"/>
    <property type="project" value="UniProtKB-EC"/>
</dbReference>
<dbReference type="Proteomes" id="UP000027059">
    <property type="component" value="Chromosome"/>
</dbReference>
<dbReference type="InterPro" id="IPR004101">
    <property type="entry name" value="Mur_ligase_C"/>
</dbReference>
<dbReference type="EMBL" id="CP007243">
    <property type="protein sequence ID" value="AIA31903.1"/>
    <property type="molecule type" value="Genomic_DNA"/>
</dbReference>
<dbReference type="Gene3D" id="3.40.1190.10">
    <property type="entry name" value="Mur-like, catalytic domain"/>
    <property type="match status" value="1"/>
</dbReference>
<dbReference type="SUPFAM" id="SSF53244">
    <property type="entry name" value="MurD-like peptide ligases, peptide-binding domain"/>
    <property type="match status" value="1"/>
</dbReference>
<comment type="pathway">
    <text evidence="3">Cofactor biosynthesis; tetrahydrofolylpolyglutamate biosynthesis.</text>
</comment>
<dbReference type="Pfam" id="PF08245">
    <property type="entry name" value="Mur_ligase_M"/>
    <property type="match status" value="1"/>
</dbReference>
<keyword evidence="8 21" id="KW-0436">Ligase</keyword>
<evidence type="ECO:0000256" key="11">
    <source>
        <dbReference type="ARBA" id="ARBA00022840"/>
    </source>
</evidence>
<evidence type="ECO:0000256" key="20">
    <source>
        <dbReference type="ARBA" id="ARBA00049161"/>
    </source>
</evidence>
<dbReference type="GO" id="GO:0046872">
    <property type="term" value="F:metal ion binding"/>
    <property type="evidence" value="ECO:0007669"/>
    <property type="project" value="UniProtKB-KW"/>
</dbReference>
<comment type="catalytic activity">
    <reaction evidence="19">
        <text>(6R)-5,10-methylenetetrahydrofolyl-(gamma-L-Glu)(n) + L-glutamate + ATP = (6R)-5,10-methylenetetrahydrofolyl-(gamma-L-Glu)(n+1) + ADP + phosphate + H(+)</text>
        <dbReference type="Rhea" id="RHEA:51912"/>
        <dbReference type="Rhea" id="RHEA-COMP:13257"/>
        <dbReference type="Rhea" id="RHEA-COMP:13258"/>
        <dbReference type="ChEBI" id="CHEBI:15378"/>
        <dbReference type="ChEBI" id="CHEBI:29985"/>
        <dbReference type="ChEBI" id="CHEBI:30616"/>
        <dbReference type="ChEBI" id="CHEBI:43474"/>
        <dbReference type="ChEBI" id="CHEBI:136572"/>
        <dbReference type="ChEBI" id="CHEBI:456216"/>
        <dbReference type="EC" id="6.3.2.17"/>
    </reaction>
</comment>
<comment type="catalytic activity">
    <reaction evidence="17">
        <text>(6S)-5,6,7,8-tetrahydrofolyl-(gamma-L-Glu)(n) + L-glutamate + ATP = (6S)-5,6,7,8-tetrahydrofolyl-(gamma-L-Glu)(n+1) + ADP + phosphate + H(+)</text>
        <dbReference type="Rhea" id="RHEA:10580"/>
        <dbReference type="Rhea" id="RHEA-COMP:14738"/>
        <dbReference type="Rhea" id="RHEA-COMP:14740"/>
        <dbReference type="ChEBI" id="CHEBI:15378"/>
        <dbReference type="ChEBI" id="CHEBI:29985"/>
        <dbReference type="ChEBI" id="CHEBI:30616"/>
        <dbReference type="ChEBI" id="CHEBI:43474"/>
        <dbReference type="ChEBI" id="CHEBI:141005"/>
        <dbReference type="ChEBI" id="CHEBI:456216"/>
        <dbReference type="EC" id="6.3.2.17"/>
    </reaction>
</comment>
<dbReference type="InterPro" id="IPR036615">
    <property type="entry name" value="Mur_ligase_C_dom_sf"/>
</dbReference>
<sequence>MKFADLSSATEYLASLTRHGVHPELDSISKVLSELGSPQDKFPAIQITGTNGKGSTSVILDLIYRRAGLRTGLFTSPHLLDVRERIRIDGTLVETDVFLEAMQSVCLAQEKTGVTLTFFETLTAVSFLVFSLSRIDLAVLEVGMGGRWDATSLCVPEVSVLTSLAKDHTEILGDTLELILQEKAAIGRSGKPFVATLPPEVLPEWERQRSLRGFRPLLRGQDFDGNWEGEAEAGERAFSFFGQALSGTYRTSLTAEYQLHNLLTALATVSVGPWPVSHEAVRGALPHLFHSGRWEPVPGFSAFLDGAHNPEAAEHLVRQIQTVRQENGKVAFLAGFLREKDWRSMVHILAEAADAFFLTVPPGTNGVEPSTIASYLTEQRPGIDCHTGSFREICQSAFNWVAGEPDRILVVTGSLYLVAGVQKWLSGDDSPLHAGERTSASPPS</sequence>
<reference evidence="25" key="1">
    <citation type="submission" date="2014-02" db="EMBL/GenBank/DDBJ databases">
        <title>Complete genome sequence and comparative genomic analysis of the nitrogen-fixing bacterium Leptospirillum ferriphilum YSK.</title>
        <authorList>
            <person name="Guo X."/>
            <person name="Yin H."/>
            <person name="Liang Y."/>
            <person name="Hu Q."/>
            <person name="Ma L."/>
            <person name="Xiao Y."/>
            <person name="Zhang X."/>
            <person name="Qiu G."/>
            <person name="Liu X."/>
        </authorList>
    </citation>
    <scope>NUCLEOTIDE SEQUENCE [LARGE SCALE GENOMIC DNA]</scope>
    <source>
        <strain evidence="25">YSK</strain>
    </source>
</reference>
<evidence type="ECO:0000256" key="4">
    <source>
        <dbReference type="ARBA" id="ARBA00008276"/>
    </source>
</evidence>
<keyword evidence="25" id="KW-1185">Reference proteome</keyword>
<proteinExistence type="inferred from homology"/>
<dbReference type="HOGENOM" id="CLU_015869_1_2_0"/>
<evidence type="ECO:0000256" key="6">
    <source>
        <dbReference type="ARBA" id="ARBA00013025"/>
    </source>
</evidence>
<dbReference type="OrthoDB" id="9809356at2"/>
<comment type="similarity">
    <text evidence="4 21">Belongs to the folylpolyglutamate synthase family.</text>
</comment>
<evidence type="ECO:0000256" key="8">
    <source>
        <dbReference type="ARBA" id="ARBA00022598"/>
    </source>
</evidence>
<evidence type="ECO:0000256" key="14">
    <source>
        <dbReference type="ARBA" id="ARBA00030048"/>
    </source>
</evidence>
<evidence type="ECO:0000256" key="7">
    <source>
        <dbReference type="ARBA" id="ARBA00019357"/>
    </source>
</evidence>
<dbReference type="EC" id="6.3.2.12" evidence="5"/>
<comment type="pathway">
    <text evidence="2">Cofactor biosynthesis; tetrahydrofolate biosynthesis; 7,8-dihydrofolate from 2-amino-4-hydroxy-6-hydroxymethyl-7,8-dihydropteridine diphosphate and 4-aminobenzoate: step 2/2.</text>
</comment>
<comment type="function">
    <text evidence="1">Functions in two distinct reactions of the de novo folate biosynthetic pathway. Catalyzes the addition of a glutamate residue to dihydropteroate (7,8-dihydropteroate or H2Pte) to form dihydrofolate (7,8-dihydrofolate monoglutamate or H2Pte-Glu). Also catalyzes successive additions of L-glutamate to tetrahydrofolate or 10-formyltetrahydrofolate or 5,10-methylenetetrahydrofolate, leading to folylpolyglutamate derivatives.</text>
</comment>
<evidence type="ECO:0000256" key="17">
    <source>
        <dbReference type="ARBA" id="ARBA00047493"/>
    </source>
</evidence>
<evidence type="ECO:0000313" key="24">
    <source>
        <dbReference type="EMBL" id="AIA31903.1"/>
    </source>
</evidence>
<feature type="domain" description="Mur ligase central" evidence="23">
    <location>
        <begin position="47"/>
        <end position="268"/>
    </location>
</feature>
<evidence type="ECO:0000259" key="23">
    <source>
        <dbReference type="Pfam" id="PF08245"/>
    </source>
</evidence>
<dbReference type="InterPro" id="IPR013221">
    <property type="entry name" value="Mur_ligase_cen"/>
</dbReference>
<evidence type="ECO:0000256" key="12">
    <source>
        <dbReference type="ARBA" id="ARBA00022842"/>
    </source>
</evidence>
<keyword evidence="10 21" id="KW-0547">Nucleotide-binding</keyword>
<dbReference type="GO" id="GO:0046656">
    <property type="term" value="P:folic acid biosynthetic process"/>
    <property type="evidence" value="ECO:0007669"/>
    <property type="project" value="UniProtKB-KW"/>
</dbReference>
<dbReference type="InterPro" id="IPR036565">
    <property type="entry name" value="Mur-like_cat_sf"/>
</dbReference>
<dbReference type="InterPro" id="IPR001645">
    <property type="entry name" value="Folylpolyglutamate_synth"/>
</dbReference>
<evidence type="ECO:0000256" key="5">
    <source>
        <dbReference type="ARBA" id="ARBA00013023"/>
    </source>
</evidence>
<dbReference type="SUPFAM" id="SSF53623">
    <property type="entry name" value="MurD-like peptide ligases, catalytic domain"/>
    <property type="match status" value="1"/>
</dbReference>
<dbReference type="PIRSF" id="PIRSF001563">
    <property type="entry name" value="Folylpolyglu_synth"/>
    <property type="match status" value="1"/>
</dbReference>
<evidence type="ECO:0000256" key="9">
    <source>
        <dbReference type="ARBA" id="ARBA00022723"/>
    </source>
</evidence>
<evidence type="ECO:0000256" key="3">
    <source>
        <dbReference type="ARBA" id="ARBA00005150"/>
    </source>
</evidence>
<keyword evidence="11 21" id="KW-0067">ATP-binding</keyword>
<dbReference type="GO" id="GO:0004326">
    <property type="term" value="F:tetrahydrofolylpolyglutamate synthase activity"/>
    <property type="evidence" value="ECO:0007669"/>
    <property type="project" value="UniProtKB-EC"/>
</dbReference>
<gene>
    <name evidence="24" type="ORF">Y981_09875</name>
</gene>
<name>A0A059XYC1_9BACT</name>
<dbReference type="KEGG" id="lfp:Y981_09875"/>
<protein>
    <recommendedName>
        <fullName evidence="7">Dihydrofolate synthase/folylpolyglutamate synthase</fullName>
        <ecNumber evidence="5">6.3.2.12</ecNumber>
        <ecNumber evidence="6">6.3.2.17</ecNumber>
    </recommendedName>
    <alternativeName>
        <fullName evidence="16">Folylpoly-gamma-glutamate synthetase-dihydrofolate synthetase</fullName>
    </alternativeName>
    <alternativeName>
        <fullName evidence="14">Folylpolyglutamate synthetase</fullName>
    </alternativeName>
    <alternativeName>
        <fullName evidence="15">Tetrahydrofolylpolyglutamate synthase</fullName>
    </alternativeName>
</protein>
<evidence type="ECO:0000256" key="19">
    <source>
        <dbReference type="ARBA" id="ARBA00049035"/>
    </source>
</evidence>
<comment type="catalytic activity">
    <reaction evidence="20">
        <text>7,8-dihydropteroate + L-glutamate + ATP = 7,8-dihydrofolate + ADP + phosphate + H(+)</text>
        <dbReference type="Rhea" id="RHEA:23584"/>
        <dbReference type="ChEBI" id="CHEBI:15378"/>
        <dbReference type="ChEBI" id="CHEBI:17839"/>
        <dbReference type="ChEBI" id="CHEBI:29985"/>
        <dbReference type="ChEBI" id="CHEBI:30616"/>
        <dbReference type="ChEBI" id="CHEBI:43474"/>
        <dbReference type="ChEBI" id="CHEBI:57451"/>
        <dbReference type="ChEBI" id="CHEBI:456216"/>
        <dbReference type="EC" id="6.3.2.12"/>
    </reaction>
</comment>
<accession>A0A059XYC1</accession>
<comment type="catalytic activity">
    <reaction evidence="18">
        <text>10-formyltetrahydrofolyl-(gamma-L-Glu)(n) + L-glutamate + ATP = 10-formyltetrahydrofolyl-(gamma-L-Glu)(n+1) + ADP + phosphate + H(+)</text>
        <dbReference type="Rhea" id="RHEA:51904"/>
        <dbReference type="Rhea" id="RHEA-COMP:13088"/>
        <dbReference type="Rhea" id="RHEA-COMP:14300"/>
        <dbReference type="ChEBI" id="CHEBI:15378"/>
        <dbReference type="ChEBI" id="CHEBI:29985"/>
        <dbReference type="ChEBI" id="CHEBI:30616"/>
        <dbReference type="ChEBI" id="CHEBI:43474"/>
        <dbReference type="ChEBI" id="CHEBI:134413"/>
        <dbReference type="ChEBI" id="CHEBI:456216"/>
        <dbReference type="EC" id="6.3.2.17"/>
    </reaction>
</comment>
<keyword evidence="13" id="KW-0289">Folate biosynthesis</keyword>
<dbReference type="AlphaFoldDB" id="A0A059XYC1"/>
<evidence type="ECO:0000256" key="18">
    <source>
        <dbReference type="ARBA" id="ARBA00047808"/>
    </source>
</evidence>
<keyword evidence="9" id="KW-0479">Metal-binding</keyword>
<dbReference type="PANTHER" id="PTHR11136">
    <property type="entry name" value="FOLYLPOLYGLUTAMATE SYNTHASE-RELATED"/>
    <property type="match status" value="1"/>
</dbReference>
<dbReference type="Pfam" id="PF02875">
    <property type="entry name" value="Mur_ligase_C"/>
    <property type="match status" value="1"/>
</dbReference>
<evidence type="ECO:0000256" key="10">
    <source>
        <dbReference type="ARBA" id="ARBA00022741"/>
    </source>
</evidence>
<evidence type="ECO:0000256" key="15">
    <source>
        <dbReference type="ARBA" id="ARBA00030592"/>
    </source>
</evidence>
<evidence type="ECO:0000256" key="16">
    <source>
        <dbReference type="ARBA" id="ARBA00032510"/>
    </source>
</evidence>
<evidence type="ECO:0000256" key="1">
    <source>
        <dbReference type="ARBA" id="ARBA00002714"/>
    </source>
</evidence>
<keyword evidence="12" id="KW-0460">Magnesium</keyword>
<reference evidence="24 25" key="2">
    <citation type="journal article" date="2015" name="Biomed. Res. Int.">
        <title>Effects of Arsenite Resistance on the Growth and Functional Gene Expression of Leptospirillum ferriphilum and Acidithiobacillus thiooxidans in Pure Culture and Coculture.</title>
        <authorList>
            <person name="Jiang H."/>
            <person name="Liang Y."/>
            <person name="Yin H."/>
            <person name="Xiao Y."/>
            <person name="Guo X."/>
            <person name="Xu Y."/>
            <person name="Hu Q."/>
            <person name="Liu H."/>
            <person name="Liu X."/>
        </authorList>
    </citation>
    <scope>NUCLEOTIDE SEQUENCE [LARGE SCALE GENOMIC DNA]</scope>
    <source>
        <strain evidence="24 25">YSK</strain>
    </source>
</reference>
<evidence type="ECO:0000256" key="13">
    <source>
        <dbReference type="ARBA" id="ARBA00022909"/>
    </source>
</evidence>
<evidence type="ECO:0000313" key="25">
    <source>
        <dbReference type="Proteomes" id="UP000027059"/>
    </source>
</evidence>
<dbReference type="RefSeq" id="WP_038505870.1">
    <property type="nucleotide sequence ID" value="NZ_CP007243.1"/>
</dbReference>
<evidence type="ECO:0000256" key="21">
    <source>
        <dbReference type="PIRNR" id="PIRNR001563"/>
    </source>
</evidence>
<dbReference type="GO" id="GO:0005524">
    <property type="term" value="F:ATP binding"/>
    <property type="evidence" value="ECO:0007669"/>
    <property type="project" value="UniProtKB-KW"/>
</dbReference>
<dbReference type="Gene3D" id="3.90.190.20">
    <property type="entry name" value="Mur ligase, C-terminal domain"/>
    <property type="match status" value="1"/>
</dbReference>
<dbReference type="GO" id="GO:0005829">
    <property type="term" value="C:cytosol"/>
    <property type="evidence" value="ECO:0007669"/>
    <property type="project" value="TreeGrafter"/>
</dbReference>
<dbReference type="NCBIfam" id="TIGR01499">
    <property type="entry name" value="folC"/>
    <property type="match status" value="1"/>
</dbReference>
<dbReference type="EC" id="6.3.2.17" evidence="6"/>
<evidence type="ECO:0000256" key="2">
    <source>
        <dbReference type="ARBA" id="ARBA00004799"/>
    </source>
</evidence>
<feature type="domain" description="Mur ligase C-terminal" evidence="22">
    <location>
        <begin position="292"/>
        <end position="413"/>
    </location>
</feature>
<organism evidence="24 25">
    <name type="scientific">Leptospirillum ferriphilum YSK</name>
    <dbReference type="NCBI Taxonomy" id="1441628"/>
    <lineage>
        <taxon>Bacteria</taxon>
        <taxon>Pseudomonadati</taxon>
        <taxon>Nitrospirota</taxon>
        <taxon>Nitrospiria</taxon>
        <taxon>Nitrospirales</taxon>
        <taxon>Nitrospiraceae</taxon>
        <taxon>Leptospirillum</taxon>
    </lineage>
</organism>
<dbReference type="PANTHER" id="PTHR11136:SF0">
    <property type="entry name" value="DIHYDROFOLATE SYNTHETASE-RELATED"/>
    <property type="match status" value="1"/>
</dbReference>